<evidence type="ECO:0000313" key="2">
    <source>
        <dbReference type="EMBL" id="KAK4231920.1"/>
    </source>
</evidence>
<keyword evidence="3" id="KW-1185">Reference proteome</keyword>
<protein>
    <submittedName>
        <fullName evidence="2">Uncharacterized protein</fullName>
    </submittedName>
</protein>
<evidence type="ECO:0000313" key="3">
    <source>
        <dbReference type="Proteomes" id="UP001301958"/>
    </source>
</evidence>
<feature type="compositionally biased region" description="Polar residues" evidence="1">
    <location>
        <begin position="259"/>
        <end position="269"/>
    </location>
</feature>
<proteinExistence type="predicted"/>
<organism evidence="2 3">
    <name type="scientific">Podospora fimiseda</name>
    <dbReference type="NCBI Taxonomy" id="252190"/>
    <lineage>
        <taxon>Eukaryota</taxon>
        <taxon>Fungi</taxon>
        <taxon>Dikarya</taxon>
        <taxon>Ascomycota</taxon>
        <taxon>Pezizomycotina</taxon>
        <taxon>Sordariomycetes</taxon>
        <taxon>Sordariomycetidae</taxon>
        <taxon>Sordariales</taxon>
        <taxon>Podosporaceae</taxon>
        <taxon>Podospora</taxon>
    </lineage>
</organism>
<feature type="region of interest" description="Disordered" evidence="1">
    <location>
        <begin position="252"/>
        <end position="276"/>
    </location>
</feature>
<accession>A0AAN7H8C7</accession>
<gene>
    <name evidence="2" type="ORF">QBC38DRAFT_541178</name>
</gene>
<reference evidence="2" key="1">
    <citation type="journal article" date="2023" name="Mol. Phylogenet. Evol.">
        <title>Genome-scale phylogeny and comparative genomics of the fungal order Sordariales.</title>
        <authorList>
            <person name="Hensen N."/>
            <person name="Bonometti L."/>
            <person name="Westerberg I."/>
            <person name="Brannstrom I.O."/>
            <person name="Guillou S."/>
            <person name="Cros-Aarteil S."/>
            <person name="Calhoun S."/>
            <person name="Haridas S."/>
            <person name="Kuo A."/>
            <person name="Mondo S."/>
            <person name="Pangilinan J."/>
            <person name="Riley R."/>
            <person name="LaButti K."/>
            <person name="Andreopoulos B."/>
            <person name="Lipzen A."/>
            <person name="Chen C."/>
            <person name="Yan M."/>
            <person name="Daum C."/>
            <person name="Ng V."/>
            <person name="Clum A."/>
            <person name="Steindorff A."/>
            <person name="Ohm R.A."/>
            <person name="Martin F."/>
            <person name="Silar P."/>
            <person name="Natvig D.O."/>
            <person name="Lalanne C."/>
            <person name="Gautier V."/>
            <person name="Ament-Velasquez S.L."/>
            <person name="Kruys A."/>
            <person name="Hutchinson M.I."/>
            <person name="Powell A.J."/>
            <person name="Barry K."/>
            <person name="Miller A.N."/>
            <person name="Grigoriev I.V."/>
            <person name="Debuchy R."/>
            <person name="Gladieux P."/>
            <person name="Hiltunen Thoren M."/>
            <person name="Johannesson H."/>
        </authorList>
    </citation>
    <scope>NUCLEOTIDE SEQUENCE</scope>
    <source>
        <strain evidence="2">CBS 990.96</strain>
    </source>
</reference>
<sequence>MDAINNDNLPLDDIISYTGPECPQFVTNNGIPFFPPEDLKIIFLPFVKDSGKKLLRKYPNGRFFRGQFQHYGIEYDPNEFKVNRTVLFQRFLANGDCDELSDHIESLRRKKLVRYLADRTRSGKFTSIVRDYFMQQNEDGSWKPYPSRTPDVTPILCFDLKTAKRLSALVTKLVPKLHQDTVAITPEEYEDDGWVVHVGWDKKEVKKTVKEHKASVKRGGEGGFNFEVVKGVVFLVVDEAVLGDYCKTRDEAEEELDSDTPTNNQTNKAKGTPKKNTEEATLTTKYFICLRCKAAGTIKNVNPGDHPIPSRMLEGEMDFDGPDPFTEVVGSIDQEILTLGKKVWFEGRKILDTPMKSGEMWESFSWVV</sequence>
<reference evidence="2" key="2">
    <citation type="submission" date="2023-05" db="EMBL/GenBank/DDBJ databases">
        <authorList>
            <consortium name="Lawrence Berkeley National Laboratory"/>
            <person name="Steindorff A."/>
            <person name="Hensen N."/>
            <person name="Bonometti L."/>
            <person name="Westerberg I."/>
            <person name="Brannstrom I.O."/>
            <person name="Guillou S."/>
            <person name="Cros-Aarteil S."/>
            <person name="Calhoun S."/>
            <person name="Haridas S."/>
            <person name="Kuo A."/>
            <person name="Mondo S."/>
            <person name="Pangilinan J."/>
            <person name="Riley R."/>
            <person name="Labutti K."/>
            <person name="Andreopoulos B."/>
            <person name="Lipzen A."/>
            <person name="Chen C."/>
            <person name="Yanf M."/>
            <person name="Daum C."/>
            <person name="Ng V."/>
            <person name="Clum A."/>
            <person name="Ohm R."/>
            <person name="Martin F."/>
            <person name="Silar P."/>
            <person name="Natvig D."/>
            <person name="Lalanne C."/>
            <person name="Gautier V."/>
            <person name="Ament-Velasquez S.L."/>
            <person name="Kruys A."/>
            <person name="Hutchinson M.I."/>
            <person name="Powell A.J."/>
            <person name="Barry K."/>
            <person name="Miller A.N."/>
            <person name="Grigoriev I.V."/>
            <person name="Debuchy R."/>
            <person name="Gladieux P."/>
            <person name="Thoren M.H."/>
            <person name="Johannesson H."/>
        </authorList>
    </citation>
    <scope>NUCLEOTIDE SEQUENCE</scope>
    <source>
        <strain evidence="2">CBS 990.96</strain>
    </source>
</reference>
<dbReference type="Proteomes" id="UP001301958">
    <property type="component" value="Unassembled WGS sequence"/>
</dbReference>
<dbReference type="AlphaFoldDB" id="A0AAN7H8C7"/>
<name>A0AAN7H8C7_9PEZI</name>
<evidence type="ECO:0000256" key="1">
    <source>
        <dbReference type="SAM" id="MobiDB-lite"/>
    </source>
</evidence>
<comment type="caution">
    <text evidence="2">The sequence shown here is derived from an EMBL/GenBank/DDBJ whole genome shotgun (WGS) entry which is preliminary data.</text>
</comment>
<dbReference type="EMBL" id="MU865290">
    <property type="protein sequence ID" value="KAK4231920.1"/>
    <property type="molecule type" value="Genomic_DNA"/>
</dbReference>